<dbReference type="EMBL" id="JACOQH010000011">
    <property type="protein sequence ID" value="MBC5754845.1"/>
    <property type="molecule type" value="Genomic_DNA"/>
</dbReference>
<evidence type="ECO:0000256" key="1">
    <source>
        <dbReference type="SAM" id="MobiDB-lite"/>
    </source>
</evidence>
<feature type="region of interest" description="Disordered" evidence="1">
    <location>
        <begin position="1"/>
        <end position="25"/>
    </location>
</feature>
<organism evidence="2 3">
    <name type="scientific">Roseburia yibonii</name>
    <dbReference type="NCBI Taxonomy" id="2763063"/>
    <lineage>
        <taxon>Bacteria</taxon>
        <taxon>Bacillati</taxon>
        <taxon>Bacillota</taxon>
        <taxon>Clostridia</taxon>
        <taxon>Lachnospirales</taxon>
        <taxon>Lachnospiraceae</taxon>
        <taxon>Roseburia</taxon>
    </lineage>
</organism>
<name>A0ABR7ID25_9FIRM</name>
<reference evidence="2 3" key="1">
    <citation type="submission" date="2020-08" db="EMBL/GenBank/DDBJ databases">
        <title>Genome public.</title>
        <authorList>
            <person name="Liu C."/>
            <person name="Sun Q."/>
        </authorList>
    </citation>
    <scope>NUCLEOTIDE SEQUENCE [LARGE SCALE GENOMIC DNA]</scope>
    <source>
        <strain evidence="2 3">BX0805</strain>
    </source>
</reference>
<keyword evidence="3" id="KW-1185">Reference proteome</keyword>
<evidence type="ECO:0000313" key="3">
    <source>
        <dbReference type="Proteomes" id="UP000621540"/>
    </source>
</evidence>
<gene>
    <name evidence="2" type="ORF">H8Z76_12650</name>
</gene>
<feature type="compositionally biased region" description="Basic and acidic residues" evidence="1">
    <location>
        <begin position="1"/>
        <end position="12"/>
    </location>
</feature>
<protein>
    <submittedName>
        <fullName evidence="2">Uncharacterized protein</fullName>
    </submittedName>
</protein>
<evidence type="ECO:0000313" key="2">
    <source>
        <dbReference type="EMBL" id="MBC5754845.1"/>
    </source>
</evidence>
<proteinExistence type="predicted"/>
<feature type="compositionally biased region" description="Acidic residues" evidence="1">
    <location>
        <begin position="13"/>
        <end position="25"/>
    </location>
</feature>
<sequence>MNPIDQENKEAVELEEQEDDENIDNSDELEQKKQNVFNAEGNTAWVQVFVNSLGELNMNYKQSVEKKENTAAGKSYDLSKTDECTEFVEQFKNSEYLATAIILCTFEMIPLADLSDLQKYLMECLPVAQLHNGVETEEHDGQKNPYISLKTILAVIRGKRFVREDGQVCIGFGDGAEIALANILEQFPILKERIVSWLIQINKLSRYHTAFYTYQIATAFERVIAFDLADARQRIFPELYKDSKNAGLLGMLAYRLYENTAMQQDVDNMVLQWMQEQREWVWLWKSASLAYSVLIEKGCRVSFDLKLQKTISKRILYFRKDDAIFIAALLIQSKYLRSMFANAIYDAFHREKERTGKLRIVQVYINIVRHSYYLVSESFVELPLVACDTKKQQEYIMPVIEQAMSVYHLRKQLYVILKTYLKELSVYEYSERVLNHMCAYFYVMTLSGENYRQEILEILKKSNNRISAQIYQRLSGV</sequence>
<comment type="caution">
    <text evidence="2">The sequence shown here is derived from an EMBL/GenBank/DDBJ whole genome shotgun (WGS) entry which is preliminary data.</text>
</comment>
<dbReference type="Proteomes" id="UP000621540">
    <property type="component" value="Unassembled WGS sequence"/>
</dbReference>
<accession>A0ABR7ID25</accession>
<dbReference type="RefSeq" id="WP_186982716.1">
    <property type="nucleotide sequence ID" value="NZ_JACOQH010000011.1"/>
</dbReference>